<feature type="transmembrane region" description="Helical" evidence="6">
    <location>
        <begin position="196"/>
        <end position="215"/>
    </location>
</feature>
<dbReference type="Proteomes" id="UP000830631">
    <property type="component" value="Chromosome"/>
</dbReference>
<evidence type="ECO:0000313" key="8">
    <source>
        <dbReference type="Proteomes" id="UP000830631"/>
    </source>
</evidence>
<evidence type="ECO:0000256" key="5">
    <source>
        <dbReference type="ARBA" id="ARBA00023136"/>
    </source>
</evidence>
<name>A0ABY4J4I6_9MICO</name>
<dbReference type="InterPro" id="IPR017039">
    <property type="entry name" value="Virul_fac_BrkB"/>
</dbReference>
<keyword evidence="5 6" id="KW-0472">Membrane</keyword>
<evidence type="ECO:0000256" key="3">
    <source>
        <dbReference type="ARBA" id="ARBA00022692"/>
    </source>
</evidence>
<keyword evidence="3 6" id="KW-0812">Transmembrane</keyword>
<evidence type="ECO:0000256" key="4">
    <source>
        <dbReference type="ARBA" id="ARBA00022989"/>
    </source>
</evidence>
<proteinExistence type="predicted"/>
<reference evidence="7 8" key="1">
    <citation type="submission" date="2021-06" db="EMBL/GenBank/DDBJ databases">
        <title>Genome-based taxonomic framework of Microbacterium strains isolated from marine environment, the description of four new species and reclassification of four preexisting species.</title>
        <authorList>
            <person name="Lee S.D."/>
            <person name="Kim S.-M."/>
            <person name="Byeon Y.-S."/>
            <person name="Yang H.L."/>
            <person name="Kim I.S."/>
        </authorList>
    </citation>
    <scope>NUCLEOTIDE SEQUENCE [LARGE SCALE GENOMIC DNA]</scope>
    <source>
        <strain evidence="7 8">KSW4-10</strain>
    </source>
</reference>
<comment type="subcellular location">
    <subcellularLocation>
        <location evidence="1">Cell membrane</location>
        <topology evidence="1">Multi-pass membrane protein</topology>
    </subcellularLocation>
</comment>
<sequence>MSDTGAADRAKPSTPLQIRRQTWTYIGRRAVQEFVRDGCVDAAAALTFFAVLSVFPAGLAVMALVGVLADTDEVLDRLLTLLSEVAPPAVTDTLRAPLTDAAGTSAAGITLIVAVVTAVWSASIYVSGFGRILNRIYGVPEGRPYWKRKPWQLGVTVVLLGLALVVVGVVVLSGPVARAAGHALGIGDTALGVWNVVKWPVLATAVVMMVTLLYKGTSNLKQPPLRWLGLGAAFAVGVLSLASAGLFIYVSNFADYNRTFGSLAGVVVFLLWLFVINVALLIGAEFNAELERGRQLQAGQKAESELQLPLRESTGVDRTERSREITIERGTRLRRGETLSPREDTVFRRAKRFLDHLWHRNDRRS</sequence>
<keyword evidence="2" id="KW-1003">Cell membrane</keyword>
<feature type="transmembrane region" description="Helical" evidence="6">
    <location>
        <begin position="262"/>
        <end position="284"/>
    </location>
</feature>
<protein>
    <submittedName>
        <fullName evidence="7">YihY/virulence factor BrkB family protein</fullName>
    </submittedName>
</protein>
<feature type="transmembrane region" description="Helical" evidence="6">
    <location>
        <begin position="42"/>
        <end position="69"/>
    </location>
</feature>
<dbReference type="PANTHER" id="PTHR30213">
    <property type="entry name" value="INNER MEMBRANE PROTEIN YHJD"/>
    <property type="match status" value="1"/>
</dbReference>
<keyword evidence="4 6" id="KW-1133">Transmembrane helix</keyword>
<dbReference type="PANTHER" id="PTHR30213:SF0">
    <property type="entry name" value="UPF0761 MEMBRANE PROTEIN YIHY"/>
    <property type="match status" value="1"/>
</dbReference>
<dbReference type="RefSeq" id="WP_261811510.1">
    <property type="nucleotide sequence ID" value="NZ_CP078078.1"/>
</dbReference>
<keyword evidence="8" id="KW-1185">Reference proteome</keyword>
<gene>
    <name evidence="7" type="ORF">KV397_13920</name>
</gene>
<evidence type="ECO:0000256" key="1">
    <source>
        <dbReference type="ARBA" id="ARBA00004651"/>
    </source>
</evidence>
<evidence type="ECO:0000256" key="6">
    <source>
        <dbReference type="SAM" id="Phobius"/>
    </source>
</evidence>
<feature type="transmembrane region" description="Helical" evidence="6">
    <location>
        <begin position="227"/>
        <end position="250"/>
    </location>
</feature>
<feature type="transmembrane region" description="Helical" evidence="6">
    <location>
        <begin position="106"/>
        <end position="130"/>
    </location>
</feature>
<dbReference type="EMBL" id="CP078078">
    <property type="protein sequence ID" value="UPL18778.1"/>
    <property type="molecule type" value="Genomic_DNA"/>
</dbReference>
<feature type="transmembrane region" description="Helical" evidence="6">
    <location>
        <begin position="151"/>
        <end position="176"/>
    </location>
</feature>
<dbReference type="Pfam" id="PF03631">
    <property type="entry name" value="Virul_fac_BrkB"/>
    <property type="match status" value="1"/>
</dbReference>
<evidence type="ECO:0000313" key="7">
    <source>
        <dbReference type="EMBL" id="UPL18778.1"/>
    </source>
</evidence>
<accession>A0ABY4J4I6</accession>
<evidence type="ECO:0000256" key="2">
    <source>
        <dbReference type="ARBA" id="ARBA00022475"/>
    </source>
</evidence>
<organism evidence="7 8">
    <name type="scientific">Microbacterium aurugineum</name>
    <dbReference type="NCBI Taxonomy" id="2851642"/>
    <lineage>
        <taxon>Bacteria</taxon>
        <taxon>Bacillati</taxon>
        <taxon>Actinomycetota</taxon>
        <taxon>Actinomycetes</taxon>
        <taxon>Micrococcales</taxon>
        <taxon>Microbacteriaceae</taxon>
        <taxon>Microbacterium</taxon>
    </lineage>
</organism>
<dbReference type="NCBIfam" id="TIGR00765">
    <property type="entry name" value="yihY_not_rbn"/>
    <property type="match status" value="1"/>
</dbReference>